<keyword evidence="4 6" id="KW-0653">Protein transport</keyword>
<name>A0ABQ8DPU7_BRANA</name>
<evidence type="ECO:0000256" key="2">
    <source>
        <dbReference type="ARBA" id="ARBA00006613"/>
    </source>
</evidence>
<dbReference type="InterPro" id="IPR015151">
    <property type="entry name" value="B-adaptin_app_sub_C"/>
</dbReference>
<evidence type="ECO:0000256" key="4">
    <source>
        <dbReference type="ARBA" id="ARBA00022927"/>
    </source>
</evidence>
<dbReference type="InterPro" id="IPR012295">
    <property type="entry name" value="TBP_dom_sf"/>
</dbReference>
<dbReference type="Pfam" id="PF09066">
    <property type="entry name" value="B2-adapt-app_C"/>
    <property type="match status" value="1"/>
</dbReference>
<proteinExistence type="inferred from homology"/>
<keyword evidence="3 6" id="KW-0813">Transport</keyword>
<comment type="caution">
    <text evidence="9">The sequence shown here is derived from an EMBL/GenBank/DDBJ whole genome shotgun (WGS) entry which is preliminary data.</text>
</comment>
<keyword evidence="10" id="KW-1185">Reference proteome</keyword>
<sequence>MPPPAASSRYPSPSQPSGKSEVTDLKSQLRQLAGSRAPGVDDSKRDLFKKVISYMTIGIDVSSVFGEMVMCSATSDIVLKKMCYLYVGNYAKGNPDLSLLTINFLQRDCKDEDPMIRGLALRSLCSLRVPNLVEYLLGPLGSGLKDNNSYVRTIAVTGVLKLYHISASTCIDAEFPATLKSLMLHDSDAQVVANCLAALQEIWSLEASHSEEACREKESLLSKPLIYYFLNRIKEFNEWAQCLILELAVKYVPSDSNDIFDIMNLLEDRLQHANGAVVLATVKVFLQLTLSMTDVHQQVCAIVSVYERIKSPLLTLVSSGSPEQSYAILSHLHLLVVRAPFIFASDYKHFYCQYNEPSYVKKLKLEMLTAIANESNTYEIVTELCEYAANVDIEIARESIRAVGKIALQQYDVNAIVDRLLQFLEMEKDYVTAETLVLVKDLLRKHPQWSHDCISVVGGISSKNIQEPKAKAALIWMLGEYAQDMSDAPYILENLIENWEEEHSAEVRLHLLTAAMKCFFKRAPETQKALGIALAAGIADFHQDVHDRALFYYRVLQYDVHVAESVVSPPQQAVSAFADTQSSEIKDRIFDEFNSLSVIYQKPSYMFTDKEHRGPFEFSEELGSTSITPEVSSDIVPAQQFEANDKDLLLSTDEKDDNKGLSSNNCSAYTAPYESSNISSQMQELAISGPAASATTTQSSFDFDDLLGLGLSAAPAPTPSPPLLKLNPRASLDPRAFQQKWRQLPISLTQEYSVNPQGIAALTVPQSLIKHMQSHSIHCIASGGQSPNFKFFFFAQKEAEPSDYLTECIINSSSAKAQIKVKADDQSTSQAFATVFETALSKFGMP</sequence>
<evidence type="ECO:0000313" key="9">
    <source>
        <dbReference type="EMBL" id="KAH0931370.1"/>
    </source>
</evidence>
<dbReference type="Gene3D" id="1.25.10.10">
    <property type="entry name" value="Leucine-rich Repeat Variant"/>
    <property type="match status" value="1"/>
</dbReference>
<feature type="compositionally biased region" description="Low complexity" evidence="7">
    <location>
        <begin position="1"/>
        <end position="17"/>
    </location>
</feature>
<protein>
    <recommendedName>
        <fullName evidence="6">Beta-adaptin-like protein</fullName>
    </recommendedName>
</protein>
<accession>A0ABQ8DPU7</accession>
<comment type="subunit">
    <text evidence="6">Adaptor protein complexes are heterotetramers composed of two large adaptins (beta-type subunit and alpha-type or delta-type or epsilon-type or gamma-type subunit), a medium adaptin (mu-type subunit) and a small adaptin (sigma-type subunit).</text>
</comment>
<dbReference type="InterPro" id="IPR002553">
    <property type="entry name" value="Clathrin/coatomer_adapt-like_N"/>
</dbReference>
<dbReference type="PIRSF" id="PIRSF002291">
    <property type="entry name" value="AP_complex_beta"/>
    <property type="match status" value="1"/>
</dbReference>
<dbReference type="EMBL" id="JAGKQM010000003">
    <property type="protein sequence ID" value="KAH0931370.1"/>
    <property type="molecule type" value="Genomic_DNA"/>
</dbReference>
<evidence type="ECO:0000259" key="8">
    <source>
        <dbReference type="SMART" id="SM01020"/>
    </source>
</evidence>
<reference evidence="9 10" key="1">
    <citation type="submission" date="2021-05" db="EMBL/GenBank/DDBJ databases">
        <title>Genome Assembly of Synthetic Allotetraploid Brassica napus Reveals Homoeologous Exchanges between Subgenomes.</title>
        <authorList>
            <person name="Davis J.T."/>
        </authorList>
    </citation>
    <scope>NUCLEOTIDE SEQUENCE [LARGE SCALE GENOMIC DNA]</scope>
    <source>
        <strain evidence="10">cv. Da-Ae</strain>
        <tissue evidence="9">Seedling</tissue>
    </source>
</reference>
<feature type="domain" description="Beta-adaptin appendage C-terminal subdomain" evidence="8">
    <location>
        <begin position="724"/>
        <end position="841"/>
    </location>
</feature>
<evidence type="ECO:0000256" key="6">
    <source>
        <dbReference type="PIRNR" id="PIRNR002291"/>
    </source>
</evidence>
<dbReference type="InterPro" id="IPR011989">
    <property type="entry name" value="ARM-like"/>
</dbReference>
<evidence type="ECO:0000256" key="7">
    <source>
        <dbReference type="SAM" id="MobiDB-lite"/>
    </source>
</evidence>
<dbReference type="InterPro" id="IPR016024">
    <property type="entry name" value="ARM-type_fold"/>
</dbReference>
<evidence type="ECO:0000313" key="10">
    <source>
        <dbReference type="Proteomes" id="UP000824890"/>
    </source>
</evidence>
<dbReference type="InterPro" id="IPR026739">
    <property type="entry name" value="AP_beta"/>
</dbReference>
<feature type="region of interest" description="Disordered" evidence="7">
    <location>
        <begin position="1"/>
        <end position="25"/>
    </location>
</feature>
<dbReference type="InterPro" id="IPR016342">
    <property type="entry name" value="AP_complex_bsu_1_2_4"/>
</dbReference>
<evidence type="ECO:0000256" key="5">
    <source>
        <dbReference type="ARBA" id="ARBA00023136"/>
    </source>
</evidence>
<dbReference type="Gene3D" id="3.30.310.10">
    <property type="entry name" value="TATA-Binding Protein"/>
    <property type="match status" value="1"/>
</dbReference>
<keyword evidence="5 6" id="KW-0472">Membrane</keyword>
<organism evidence="9 10">
    <name type="scientific">Brassica napus</name>
    <name type="common">Rape</name>
    <dbReference type="NCBI Taxonomy" id="3708"/>
    <lineage>
        <taxon>Eukaryota</taxon>
        <taxon>Viridiplantae</taxon>
        <taxon>Streptophyta</taxon>
        <taxon>Embryophyta</taxon>
        <taxon>Tracheophyta</taxon>
        <taxon>Spermatophyta</taxon>
        <taxon>Magnoliopsida</taxon>
        <taxon>eudicotyledons</taxon>
        <taxon>Gunneridae</taxon>
        <taxon>Pentapetalae</taxon>
        <taxon>rosids</taxon>
        <taxon>malvids</taxon>
        <taxon>Brassicales</taxon>
        <taxon>Brassicaceae</taxon>
        <taxon>Brassiceae</taxon>
        <taxon>Brassica</taxon>
    </lineage>
</organism>
<dbReference type="Proteomes" id="UP000824890">
    <property type="component" value="Unassembled WGS sequence"/>
</dbReference>
<gene>
    <name evidence="9" type="ORF">HID58_008487</name>
</gene>
<dbReference type="PANTHER" id="PTHR11134">
    <property type="entry name" value="ADAPTOR COMPLEX SUBUNIT BETA FAMILY MEMBER"/>
    <property type="match status" value="1"/>
</dbReference>
<evidence type="ECO:0000256" key="1">
    <source>
        <dbReference type="ARBA" id="ARBA00004308"/>
    </source>
</evidence>
<comment type="similarity">
    <text evidence="2 6">Belongs to the adaptor complexes large subunit family.</text>
</comment>
<dbReference type="SUPFAM" id="SSF48371">
    <property type="entry name" value="ARM repeat"/>
    <property type="match status" value="1"/>
</dbReference>
<comment type="function">
    <text evidence="6">Subunit of clathrin-associated adaptor protein complex that plays a role in protein sorting in the late-Golgi/trans-Golgi network (TGN) and/or endosomes. The AP complexes mediate both the recruitment of clathrin to membranes and the recognition of sorting signals within the cytosolic tails of transmembrane cargo molecules.</text>
</comment>
<evidence type="ECO:0000256" key="3">
    <source>
        <dbReference type="ARBA" id="ARBA00022448"/>
    </source>
</evidence>
<dbReference type="SMART" id="SM01020">
    <property type="entry name" value="B2-adapt-app_C"/>
    <property type="match status" value="1"/>
</dbReference>
<comment type="subcellular location">
    <subcellularLocation>
        <location evidence="1">Endomembrane system</location>
    </subcellularLocation>
</comment>
<dbReference type="Pfam" id="PF01602">
    <property type="entry name" value="Adaptin_N"/>
    <property type="match status" value="1"/>
</dbReference>